<proteinExistence type="predicted"/>
<keyword evidence="2" id="KW-1185">Reference proteome</keyword>
<dbReference type="RefSeq" id="WP_189092292.1">
    <property type="nucleotide sequence ID" value="NZ_BMQL01000033.1"/>
</dbReference>
<name>A0A918CHQ9_9DEIO</name>
<protein>
    <submittedName>
        <fullName evidence="1">Uncharacterized protein</fullName>
    </submittedName>
</protein>
<evidence type="ECO:0000313" key="2">
    <source>
        <dbReference type="Proteomes" id="UP000603865"/>
    </source>
</evidence>
<evidence type="ECO:0000313" key="1">
    <source>
        <dbReference type="EMBL" id="GGR24516.1"/>
    </source>
</evidence>
<organism evidence="1 2">
    <name type="scientific">Deinococcus ruber</name>
    <dbReference type="NCBI Taxonomy" id="1848197"/>
    <lineage>
        <taxon>Bacteria</taxon>
        <taxon>Thermotogati</taxon>
        <taxon>Deinococcota</taxon>
        <taxon>Deinococci</taxon>
        <taxon>Deinococcales</taxon>
        <taxon>Deinococcaceae</taxon>
        <taxon>Deinococcus</taxon>
    </lineage>
</organism>
<reference evidence="1" key="2">
    <citation type="submission" date="2020-09" db="EMBL/GenBank/DDBJ databases">
        <authorList>
            <person name="Sun Q."/>
            <person name="Ohkuma M."/>
        </authorList>
    </citation>
    <scope>NUCLEOTIDE SEQUENCE</scope>
    <source>
        <strain evidence="1">JCM 31311</strain>
    </source>
</reference>
<accession>A0A918CHQ9</accession>
<sequence>MNRAAFTNRHKVRGWKTQIRRVERWRQAHLTPDAAHLEHADFDYCKLQIDPWNRLIRRQPPMWLARNMIHGLLDIHEAWAAATPDAGYSCVWLCWPKLMDSQVVMAQGSRVEWYAGMFRPVAELGWAEPKGFPPQFGPALLARLNAWEWQECLHEYPVDPADISAGQLRKYPSTTLTTEGGASLTLLEVGRVWVGKRRAA</sequence>
<reference evidence="1" key="1">
    <citation type="journal article" date="2014" name="Int. J. Syst. Evol. Microbiol.">
        <title>Complete genome sequence of Corynebacterium casei LMG S-19264T (=DSM 44701T), isolated from a smear-ripened cheese.</title>
        <authorList>
            <consortium name="US DOE Joint Genome Institute (JGI-PGF)"/>
            <person name="Walter F."/>
            <person name="Albersmeier A."/>
            <person name="Kalinowski J."/>
            <person name="Ruckert C."/>
        </authorList>
    </citation>
    <scope>NUCLEOTIDE SEQUENCE</scope>
    <source>
        <strain evidence="1">JCM 31311</strain>
    </source>
</reference>
<dbReference type="Proteomes" id="UP000603865">
    <property type="component" value="Unassembled WGS sequence"/>
</dbReference>
<comment type="caution">
    <text evidence="1">The sequence shown here is derived from an EMBL/GenBank/DDBJ whole genome shotgun (WGS) entry which is preliminary data.</text>
</comment>
<dbReference type="EMBL" id="BMQL01000033">
    <property type="protein sequence ID" value="GGR24516.1"/>
    <property type="molecule type" value="Genomic_DNA"/>
</dbReference>
<dbReference type="AlphaFoldDB" id="A0A918CHQ9"/>
<gene>
    <name evidence="1" type="ORF">GCM10008957_40260</name>
</gene>